<protein>
    <submittedName>
        <fullName evidence="2">Uncharacterized protein</fullName>
    </submittedName>
</protein>
<name>A0A1I3EDR1_9PLAN</name>
<organism evidence="2 3">
    <name type="scientific">Planctomicrobium piriforme</name>
    <dbReference type="NCBI Taxonomy" id="1576369"/>
    <lineage>
        <taxon>Bacteria</taxon>
        <taxon>Pseudomonadati</taxon>
        <taxon>Planctomycetota</taxon>
        <taxon>Planctomycetia</taxon>
        <taxon>Planctomycetales</taxon>
        <taxon>Planctomycetaceae</taxon>
        <taxon>Planctomicrobium</taxon>
    </lineage>
</organism>
<sequence>MNTSIPMQIRKVKDDMGSPLPTPPISTSVVWYAKGKVESENQQAAIVTKIEAPGRVTLTILPPRGMPIHKQGVYYKDDPIMQGTSPLSVKQQCGVWAYPDGKSPAKAHYVYHERLLARRHQDLLDEQQRQAEAAQKRKELESGGQSPSSPPPTA</sequence>
<evidence type="ECO:0000313" key="3">
    <source>
        <dbReference type="Proteomes" id="UP000199518"/>
    </source>
</evidence>
<dbReference type="STRING" id="1576369.SAMN05421753_104170"/>
<accession>A0A1I3EDR1</accession>
<gene>
    <name evidence="2" type="ORF">SAMN05421753_104170</name>
</gene>
<keyword evidence="3" id="KW-1185">Reference proteome</keyword>
<evidence type="ECO:0000256" key="1">
    <source>
        <dbReference type="SAM" id="MobiDB-lite"/>
    </source>
</evidence>
<dbReference type="Proteomes" id="UP000199518">
    <property type="component" value="Unassembled WGS sequence"/>
</dbReference>
<feature type="compositionally biased region" description="Basic and acidic residues" evidence="1">
    <location>
        <begin position="128"/>
        <end position="141"/>
    </location>
</feature>
<dbReference type="EMBL" id="FOQD01000004">
    <property type="protein sequence ID" value="SFH96841.1"/>
    <property type="molecule type" value="Genomic_DNA"/>
</dbReference>
<evidence type="ECO:0000313" key="2">
    <source>
        <dbReference type="EMBL" id="SFH96841.1"/>
    </source>
</evidence>
<feature type="region of interest" description="Disordered" evidence="1">
    <location>
        <begin position="128"/>
        <end position="154"/>
    </location>
</feature>
<reference evidence="3" key="1">
    <citation type="submission" date="2016-10" db="EMBL/GenBank/DDBJ databases">
        <authorList>
            <person name="Varghese N."/>
            <person name="Submissions S."/>
        </authorList>
    </citation>
    <scope>NUCLEOTIDE SEQUENCE [LARGE SCALE GENOMIC DNA]</scope>
    <source>
        <strain evidence="3">DSM 26348</strain>
    </source>
</reference>
<dbReference type="AlphaFoldDB" id="A0A1I3EDR1"/>
<proteinExistence type="predicted"/>